<dbReference type="GO" id="GO:0016491">
    <property type="term" value="F:oxidoreductase activity"/>
    <property type="evidence" value="ECO:0007669"/>
    <property type="project" value="UniProtKB-KW"/>
</dbReference>
<dbReference type="PANTHER" id="PTHR43669:SF4">
    <property type="entry name" value="SHORT-CHAIN DEHYDROGENASE"/>
    <property type="match status" value="1"/>
</dbReference>
<evidence type="ECO:0000256" key="1">
    <source>
        <dbReference type="ARBA" id="ARBA00006484"/>
    </source>
</evidence>
<proteinExistence type="inferred from homology"/>
<dbReference type="Pfam" id="PF13561">
    <property type="entry name" value="adh_short_C2"/>
    <property type="match status" value="1"/>
</dbReference>
<keyword evidence="4" id="KW-1185">Reference proteome</keyword>
<dbReference type="InterPro" id="IPR002347">
    <property type="entry name" value="SDR_fam"/>
</dbReference>
<dbReference type="SUPFAM" id="SSF51735">
    <property type="entry name" value="NAD(P)-binding Rossmann-fold domains"/>
    <property type="match status" value="1"/>
</dbReference>
<dbReference type="AlphaFoldDB" id="A0A6A5S2Z2"/>
<comment type="similarity">
    <text evidence="1">Belongs to the short-chain dehydrogenases/reductases (SDR) family.</text>
</comment>
<accession>A0A6A5S2Z2</accession>
<reference evidence="3" key="1">
    <citation type="journal article" date="2020" name="Stud. Mycol.">
        <title>101 Dothideomycetes genomes: a test case for predicting lifestyles and emergence of pathogens.</title>
        <authorList>
            <person name="Haridas S."/>
            <person name="Albert R."/>
            <person name="Binder M."/>
            <person name="Bloem J."/>
            <person name="Labutti K."/>
            <person name="Salamov A."/>
            <person name="Andreopoulos B."/>
            <person name="Baker S."/>
            <person name="Barry K."/>
            <person name="Bills G."/>
            <person name="Bluhm B."/>
            <person name="Cannon C."/>
            <person name="Castanera R."/>
            <person name="Culley D."/>
            <person name="Daum C."/>
            <person name="Ezra D."/>
            <person name="Gonzalez J."/>
            <person name="Henrissat B."/>
            <person name="Kuo A."/>
            <person name="Liang C."/>
            <person name="Lipzen A."/>
            <person name="Lutzoni F."/>
            <person name="Magnuson J."/>
            <person name="Mondo S."/>
            <person name="Nolan M."/>
            <person name="Ohm R."/>
            <person name="Pangilinan J."/>
            <person name="Park H.-J."/>
            <person name="Ramirez L."/>
            <person name="Alfaro M."/>
            <person name="Sun H."/>
            <person name="Tritt A."/>
            <person name="Yoshinaga Y."/>
            <person name="Zwiers L.-H."/>
            <person name="Turgeon B."/>
            <person name="Goodwin S."/>
            <person name="Spatafora J."/>
            <person name="Crous P."/>
            <person name="Grigoriev I."/>
        </authorList>
    </citation>
    <scope>NUCLEOTIDE SEQUENCE</scope>
    <source>
        <strain evidence="3">CBS 161.51</strain>
    </source>
</reference>
<evidence type="ECO:0000256" key="2">
    <source>
        <dbReference type="ARBA" id="ARBA00023002"/>
    </source>
</evidence>
<gene>
    <name evidence="3" type="ORF">EJ02DRAFT_449069</name>
</gene>
<protein>
    <recommendedName>
        <fullName evidence="5">NAD(P)-binding protein</fullName>
    </recommendedName>
</protein>
<dbReference type="EMBL" id="ML976563">
    <property type="protein sequence ID" value="KAF1934492.1"/>
    <property type="molecule type" value="Genomic_DNA"/>
</dbReference>
<dbReference type="Proteomes" id="UP000800038">
    <property type="component" value="Unassembled WGS sequence"/>
</dbReference>
<evidence type="ECO:0000313" key="3">
    <source>
        <dbReference type="EMBL" id="KAF1934492.1"/>
    </source>
</evidence>
<dbReference type="Gene3D" id="3.40.50.720">
    <property type="entry name" value="NAD(P)-binding Rossmann-like Domain"/>
    <property type="match status" value="1"/>
</dbReference>
<evidence type="ECO:0008006" key="5">
    <source>
        <dbReference type="Google" id="ProtNLM"/>
    </source>
</evidence>
<dbReference type="OrthoDB" id="5336600at2759"/>
<dbReference type="PANTHER" id="PTHR43669">
    <property type="entry name" value="5-KETO-D-GLUCONATE 5-REDUCTASE"/>
    <property type="match status" value="1"/>
</dbReference>
<keyword evidence="2" id="KW-0560">Oxidoreductase</keyword>
<evidence type="ECO:0000313" key="4">
    <source>
        <dbReference type="Proteomes" id="UP000800038"/>
    </source>
</evidence>
<name>A0A6A5S2Z2_9PLEO</name>
<sequence>MTCPPVALTQRYKVALASRSVNKDDVGSNQFNFQIDLSNPSSIAELFTKVKEALGIPSVVVYNTSASTHNDPKNIFSLSLAQFANDMDINTKSAFAAAPLMSLGAGKSATAHIIQAATVAYAEKGYKFYYADERKADGAPIYAELSGEAHAQHFVELIEGQEQGLWNQTFVAGKRYKRF</sequence>
<organism evidence="3 4">
    <name type="scientific">Clathrospora elynae</name>
    <dbReference type="NCBI Taxonomy" id="706981"/>
    <lineage>
        <taxon>Eukaryota</taxon>
        <taxon>Fungi</taxon>
        <taxon>Dikarya</taxon>
        <taxon>Ascomycota</taxon>
        <taxon>Pezizomycotina</taxon>
        <taxon>Dothideomycetes</taxon>
        <taxon>Pleosporomycetidae</taxon>
        <taxon>Pleosporales</taxon>
        <taxon>Diademaceae</taxon>
        <taxon>Clathrospora</taxon>
    </lineage>
</organism>
<dbReference type="InterPro" id="IPR036291">
    <property type="entry name" value="NAD(P)-bd_dom_sf"/>
</dbReference>